<dbReference type="Pfam" id="PF03358">
    <property type="entry name" value="FMN_red"/>
    <property type="match status" value="1"/>
</dbReference>
<evidence type="ECO:0000313" key="4">
    <source>
        <dbReference type="Proteomes" id="UP000193218"/>
    </source>
</evidence>
<dbReference type="NCBIfam" id="TIGR01755">
    <property type="entry name" value="flav_wrbA"/>
    <property type="match status" value="1"/>
</dbReference>
<evidence type="ECO:0000256" key="1">
    <source>
        <dbReference type="ARBA" id="ARBA00006961"/>
    </source>
</evidence>
<name>A0A1Y1U8D4_9TREE</name>
<dbReference type="Gene3D" id="3.40.50.360">
    <property type="match status" value="1"/>
</dbReference>
<evidence type="ECO:0000259" key="2">
    <source>
        <dbReference type="PROSITE" id="PS50902"/>
    </source>
</evidence>
<dbReference type="InterPro" id="IPR010089">
    <property type="entry name" value="Flavoprotein_WrbA-like"/>
</dbReference>
<keyword evidence="4" id="KW-1185">Reference proteome</keyword>
<dbReference type="PANTHER" id="PTHR30546:SF23">
    <property type="entry name" value="FLAVOPROTEIN-LIKE PROTEIN YCP4-RELATED"/>
    <property type="match status" value="1"/>
</dbReference>
<comment type="caution">
    <text evidence="3">The sequence shown here is derived from an EMBL/GenBank/DDBJ whole genome shotgun (WGS) entry which is preliminary data.</text>
</comment>
<proteinExistence type="inferred from homology"/>
<dbReference type="InParanoid" id="A0A1Y1U8D4"/>
<dbReference type="RefSeq" id="XP_021868056.1">
    <property type="nucleotide sequence ID" value="XM_022017116.1"/>
</dbReference>
<dbReference type="FunFam" id="3.40.50.360:FF:000001">
    <property type="entry name" value="NAD(P)H dehydrogenase (Quinone) FQR1-like"/>
    <property type="match status" value="1"/>
</dbReference>
<dbReference type="GO" id="GO:0003955">
    <property type="term" value="F:NAD(P)H dehydrogenase (quinone) activity"/>
    <property type="evidence" value="ECO:0007669"/>
    <property type="project" value="InterPro"/>
</dbReference>
<feature type="domain" description="Flavodoxin-like" evidence="2">
    <location>
        <begin position="8"/>
        <end position="194"/>
    </location>
</feature>
<accession>A0A1Y1U8D4</accession>
<dbReference type="Proteomes" id="UP000193218">
    <property type="component" value="Unassembled WGS sequence"/>
</dbReference>
<protein>
    <submittedName>
        <fullName evidence="3">Putative cytoplasm protein</fullName>
    </submittedName>
</protein>
<dbReference type="GO" id="GO:0010181">
    <property type="term" value="F:FMN binding"/>
    <property type="evidence" value="ECO:0007669"/>
    <property type="project" value="InterPro"/>
</dbReference>
<dbReference type="OrthoDB" id="504689at2759"/>
<dbReference type="GO" id="GO:0016020">
    <property type="term" value="C:membrane"/>
    <property type="evidence" value="ECO:0007669"/>
    <property type="project" value="TreeGrafter"/>
</dbReference>
<sequence>MSDSKPVIAVAIYTTYGHIKKLADALIKGIESTGATVKPFVFEETLSAEVLEKMHAGPKPDWPVITPDDLKSVDGFVIGAPTRYGRVPAQVSTFFDKTGGLWASGALVGMPVTQFTSTGSQHGGSEATVLTTMPYYIHQGMIFVPPGYQDSGLHNHSEVHGGSPYGTSTIASGDGHLQPTSVDLGAAETQGKYFANVTAALKKGRQ</sequence>
<dbReference type="EMBL" id="NBSH01000017">
    <property type="protein sequence ID" value="ORX33757.1"/>
    <property type="molecule type" value="Genomic_DNA"/>
</dbReference>
<dbReference type="PANTHER" id="PTHR30546">
    <property type="entry name" value="FLAVODOXIN-RELATED PROTEIN WRBA-RELATED"/>
    <property type="match status" value="1"/>
</dbReference>
<dbReference type="InterPro" id="IPR008254">
    <property type="entry name" value="Flavodoxin/NO_synth"/>
</dbReference>
<dbReference type="SUPFAM" id="SSF52218">
    <property type="entry name" value="Flavoproteins"/>
    <property type="match status" value="1"/>
</dbReference>
<dbReference type="NCBIfam" id="NF002999">
    <property type="entry name" value="PRK03767.1"/>
    <property type="match status" value="1"/>
</dbReference>
<comment type="similarity">
    <text evidence="1">Belongs to the WrbA family.</text>
</comment>
<dbReference type="PROSITE" id="PS50902">
    <property type="entry name" value="FLAVODOXIN_LIKE"/>
    <property type="match status" value="1"/>
</dbReference>
<dbReference type="InterPro" id="IPR005025">
    <property type="entry name" value="FMN_Rdtase-like_dom"/>
</dbReference>
<dbReference type="FunCoup" id="A0A1Y1U8D4">
    <property type="interactions" value="107"/>
</dbReference>
<dbReference type="GeneID" id="33558925"/>
<dbReference type="STRING" id="4999.A0A1Y1U8D4"/>
<reference evidence="3 4" key="1">
    <citation type="submission" date="2017-03" db="EMBL/GenBank/DDBJ databases">
        <title>Widespread Adenine N6-methylation of Active Genes in Fungi.</title>
        <authorList>
            <consortium name="DOE Joint Genome Institute"/>
            <person name="Mondo S.J."/>
            <person name="Dannebaum R.O."/>
            <person name="Kuo R.C."/>
            <person name="Louie K.B."/>
            <person name="Bewick A.J."/>
            <person name="Labutti K."/>
            <person name="Haridas S."/>
            <person name="Kuo A."/>
            <person name="Salamov A."/>
            <person name="Ahrendt S.R."/>
            <person name="Lau R."/>
            <person name="Bowen B.P."/>
            <person name="Lipzen A."/>
            <person name="Sullivan W."/>
            <person name="Andreopoulos W.B."/>
            <person name="Clum A."/>
            <person name="Lindquist E."/>
            <person name="Daum C."/>
            <person name="Northen T.R."/>
            <person name="Ramamoorthy G."/>
            <person name="Schmitz R.J."/>
            <person name="Gryganskyi A."/>
            <person name="Culley D."/>
            <person name="Magnuson J."/>
            <person name="James T.Y."/>
            <person name="O'Malley M.A."/>
            <person name="Stajich J.E."/>
            <person name="Spatafora J.W."/>
            <person name="Visel A."/>
            <person name="Grigoriev I.V."/>
        </authorList>
    </citation>
    <scope>NUCLEOTIDE SEQUENCE [LARGE SCALE GENOMIC DNA]</scope>
    <source>
        <strain evidence="3 4">NRRL Y-17943</strain>
    </source>
</reference>
<evidence type="ECO:0000313" key="3">
    <source>
        <dbReference type="EMBL" id="ORX33757.1"/>
    </source>
</evidence>
<dbReference type="InterPro" id="IPR029039">
    <property type="entry name" value="Flavoprotein-like_sf"/>
</dbReference>
<organism evidence="3 4">
    <name type="scientific">Kockovaella imperatae</name>
    <dbReference type="NCBI Taxonomy" id="4999"/>
    <lineage>
        <taxon>Eukaryota</taxon>
        <taxon>Fungi</taxon>
        <taxon>Dikarya</taxon>
        <taxon>Basidiomycota</taxon>
        <taxon>Agaricomycotina</taxon>
        <taxon>Tremellomycetes</taxon>
        <taxon>Tremellales</taxon>
        <taxon>Cuniculitremaceae</taxon>
        <taxon>Kockovaella</taxon>
    </lineage>
</organism>
<gene>
    <name evidence="3" type="ORF">BD324DRAFT_638462</name>
</gene>
<dbReference type="AlphaFoldDB" id="A0A1Y1U8D4"/>